<evidence type="ECO:0000313" key="5">
    <source>
        <dbReference type="Proteomes" id="UP000263900"/>
    </source>
</evidence>
<dbReference type="Gene3D" id="3.20.20.370">
    <property type="entry name" value="Glycoside hydrolase/deacetylase"/>
    <property type="match status" value="1"/>
</dbReference>
<comment type="subcellular location">
    <subcellularLocation>
        <location evidence="1">Secreted</location>
    </subcellularLocation>
</comment>
<dbReference type="CDD" id="cd10918">
    <property type="entry name" value="CE4_NodB_like_5s_6s"/>
    <property type="match status" value="1"/>
</dbReference>
<evidence type="ECO:0000313" key="4">
    <source>
        <dbReference type="EMBL" id="AXY78656.1"/>
    </source>
</evidence>
<gene>
    <name evidence="4" type="ORF">D3H65_15350</name>
</gene>
<dbReference type="GO" id="GO:0005576">
    <property type="term" value="C:extracellular region"/>
    <property type="evidence" value="ECO:0007669"/>
    <property type="project" value="UniProtKB-SubCell"/>
</dbReference>
<dbReference type="EMBL" id="CP032157">
    <property type="protein sequence ID" value="AXY78656.1"/>
    <property type="molecule type" value="Genomic_DNA"/>
</dbReference>
<dbReference type="PROSITE" id="PS51677">
    <property type="entry name" value="NODB"/>
    <property type="match status" value="1"/>
</dbReference>
<dbReference type="KEGG" id="pseg:D3H65_15350"/>
<organism evidence="4 5">
    <name type="scientific">Paraflavitalea soli</name>
    <dbReference type="NCBI Taxonomy" id="2315862"/>
    <lineage>
        <taxon>Bacteria</taxon>
        <taxon>Pseudomonadati</taxon>
        <taxon>Bacteroidota</taxon>
        <taxon>Chitinophagia</taxon>
        <taxon>Chitinophagales</taxon>
        <taxon>Chitinophagaceae</taxon>
        <taxon>Paraflavitalea</taxon>
    </lineage>
</organism>
<evidence type="ECO:0000256" key="2">
    <source>
        <dbReference type="ARBA" id="ARBA00022729"/>
    </source>
</evidence>
<evidence type="ECO:0000256" key="1">
    <source>
        <dbReference type="ARBA" id="ARBA00004613"/>
    </source>
</evidence>
<dbReference type="SUPFAM" id="SSF88713">
    <property type="entry name" value="Glycoside hydrolase/deacetylase"/>
    <property type="match status" value="1"/>
</dbReference>
<keyword evidence="5" id="KW-1185">Reference proteome</keyword>
<dbReference type="OrthoDB" id="9778320at2"/>
<dbReference type="AlphaFoldDB" id="A0A3B7MZY4"/>
<proteinExistence type="predicted"/>
<dbReference type="PANTHER" id="PTHR34216">
    <property type="match status" value="1"/>
</dbReference>
<accession>A0A3B7MZY4</accession>
<dbReference type="GO" id="GO:0005975">
    <property type="term" value="P:carbohydrate metabolic process"/>
    <property type="evidence" value="ECO:0007669"/>
    <property type="project" value="InterPro"/>
</dbReference>
<dbReference type="InterPro" id="IPR002509">
    <property type="entry name" value="NODB_dom"/>
</dbReference>
<dbReference type="GO" id="GO:0016810">
    <property type="term" value="F:hydrolase activity, acting on carbon-nitrogen (but not peptide) bonds"/>
    <property type="evidence" value="ECO:0007669"/>
    <property type="project" value="InterPro"/>
</dbReference>
<dbReference type="Proteomes" id="UP000263900">
    <property type="component" value="Chromosome"/>
</dbReference>
<dbReference type="PANTHER" id="PTHR34216:SF3">
    <property type="entry name" value="POLY-BETA-1,6-N-ACETYL-D-GLUCOSAMINE N-DEACETYLASE"/>
    <property type="match status" value="1"/>
</dbReference>
<protein>
    <submittedName>
        <fullName evidence="4">Polysaccharide deacetylase family protein</fullName>
    </submittedName>
</protein>
<feature type="domain" description="NodB homology" evidence="3">
    <location>
        <begin position="119"/>
        <end position="278"/>
    </location>
</feature>
<dbReference type="InterPro" id="IPR051398">
    <property type="entry name" value="Polysacch_Deacetylase"/>
</dbReference>
<evidence type="ECO:0000259" key="3">
    <source>
        <dbReference type="PROSITE" id="PS51677"/>
    </source>
</evidence>
<dbReference type="InterPro" id="IPR011330">
    <property type="entry name" value="Glyco_hydro/deAcase_b/a-brl"/>
</dbReference>
<name>A0A3B7MZY4_9BACT</name>
<keyword evidence="2" id="KW-0732">Signal</keyword>
<sequence length="278" mass="31030">MLFAVSCQSVPDTNVAIAAPPAATRAAAPVAETKPATVTPVTPVKVDAATVMARKEVPILCYHQIREWRETDSKTAQNYIVPVQTFRDQLQMLADSGYHTILPDQLYAYLTTGAALPSKPIMLTFDDTDLEQFTVAKPEMDKHGFKGVFFVMTVSLGRPRYMSKEQVKELSDAGNTIGSHTWDHHNVKQYQGQDWVTQIEKPSKQLEAITGKPISYFAYPFGLWNPQAIPQLKQRGMIAAFQLSGKRDVNDPLHTIRRIIVPGAWKPATLSSWIKKSF</sequence>
<reference evidence="4 5" key="1">
    <citation type="submission" date="2018-09" db="EMBL/GenBank/DDBJ databases">
        <title>Genome sequencing of strain 6GH32-13.</title>
        <authorList>
            <person name="Weon H.-Y."/>
            <person name="Heo J."/>
            <person name="Kwon S.-W."/>
        </authorList>
    </citation>
    <scope>NUCLEOTIDE SEQUENCE [LARGE SCALE GENOMIC DNA]</scope>
    <source>
        <strain evidence="4 5">5GH32-13</strain>
    </source>
</reference>
<dbReference type="Pfam" id="PF01522">
    <property type="entry name" value="Polysacc_deac_1"/>
    <property type="match status" value="1"/>
</dbReference>